<dbReference type="SUPFAM" id="SSF46785">
    <property type="entry name" value="Winged helix' DNA-binding domain"/>
    <property type="match status" value="1"/>
</dbReference>
<dbReference type="EMBL" id="ML995481">
    <property type="protein sequence ID" value="KAF2143749.1"/>
    <property type="molecule type" value="Genomic_DNA"/>
</dbReference>
<dbReference type="GO" id="GO:0033167">
    <property type="term" value="C:ARC complex"/>
    <property type="evidence" value="ECO:0007669"/>
    <property type="project" value="InterPro"/>
</dbReference>
<evidence type="ECO:0000313" key="6">
    <source>
        <dbReference type="Proteomes" id="UP000799438"/>
    </source>
</evidence>
<dbReference type="Proteomes" id="UP000799438">
    <property type="component" value="Unassembled WGS sequence"/>
</dbReference>
<reference evidence="5" key="1">
    <citation type="journal article" date="2020" name="Stud. Mycol.">
        <title>101 Dothideomycetes genomes: a test case for predicting lifestyles and emergence of pathogens.</title>
        <authorList>
            <person name="Haridas S."/>
            <person name="Albert R."/>
            <person name="Binder M."/>
            <person name="Bloem J."/>
            <person name="Labutti K."/>
            <person name="Salamov A."/>
            <person name="Andreopoulos B."/>
            <person name="Baker S."/>
            <person name="Barry K."/>
            <person name="Bills G."/>
            <person name="Bluhm B."/>
            <person name="Cannon C."/>
            <person name="Castanera R."/>
            <person name="Culley D."/>
            <person name="Daum C."/>
            <person name="Ezra D."/>
            <person name="Gonzalez J."/>
            <person name="Henrissat B."/>
            <person name="Kuo A."/>
            <person name="Liang C."/>
            <person name="Lipzen A."/>
            <person name="Lutzoni F."/>
            <person name="Magnuson J."/>
            <person name="Mondo S."/>
            <person name="Nolan M."/>
            <person name="Ohm R."/>
            <person name="Pangilinan J."/>
            <person name="Park H.-J."/>
            <person name="Ramirez L."/>
            <person name="Alfaro M."/>
            <person name="Sun H."/>
            <person name="Tritt A."/>
            <person name="Yoshinaga Y."/>
            <person name="Zwiers L.-H."/>
            <person name="Turgeon B."/>
            <person name="Goodwin S."/>
            <person name="Spatafora J."/>
            <person name="Crous P."/>
            <person name="Grigoriev I."/>
        </authorList>
    </citation>
    <scope>NUCLEOTIDE SEQUENCE</scope>
    <source>
        <strain evidence="5">CBS 121167</strain>
    </source>
</reference>
<dbReference type="GeneID" id="54303147"/>
<sequence length="584" mass="66037">MADASAPDEAQTPAVDLSQPPPPPPEHPKGEEIRRQVEYYFSDENLPNDKYLLEKCGGSQNLPVSISRICGFRKMRGYKPMSQVVQSLRKSIFLEVVDNKKIRRKTPLTLPTILDEVSDKESDTERATEPKNNVESDTKVKKNVFKVKQPQPPQQLKPKKPQGWDKPHGFEEFYADAPLTPAEAKEEASMYDPGLSFRLRMEIVIQRFKARRTMHQHYASIFNKFMKFGGIDVSERQFTGGLDDPALEGRDAGDIALMMATHTVDVSREDESKWTVDFEGIAKGFLSSFWPSAVAYDVANLRVASTVLRNFYRYLLHHDACPEYEKDIRSAIAVCNLADEEYPRVVEAATNLPDQFNVACGALFGGHYNDSYAKFGNWDTVNNGDNGSLVGNSSVEKARVYFKAGIAMFGNDAQFDAIEHDFERITSTGPANNMIFEITGTEHPTDETLEFVAAENAKNTQGIHLKPLGKLLCKHWEVSDFMMPDLPAWHIKQLEEAKTGKTFELWVETDILQRCFVGMKMQAIVRQLSIDLQYLDQVIEVKPSFYACLPNEQFWYWRQPKFVGDDEGAEGGTNAMADMDDFGE</sequence>
<dbReference type="InterPro" id="IPR018606">
    <property type="entry name" value="Arb1"/>
</dbReference>
<feature type="region of interest" description="Disordered" evidence="3">
    <location>
        <begin position="1"/>
        <end position="32"/>
    </location>
</feature>
<dbReference type="RefSeq" id="XP_033399461.1">
    <property type="nucleotide sequence ID" value="XM_033545639.1"/>
</dbReference>
<evidence type="ECO:0000259" key="4">
    <source>
        <dbReference type="PROSITE" id="PS50961"/>
    </source>
</evidence>
<dbReference type="PROSITE" id="PS50961">
    <property type="entry name" value="HTH_LA"/>
    <property type="match status" value="1"/>
</dbReference>
<dbReference type="PANTHER" id="PTHR22792:SF140">
    <property type="entry name" value="ACHILLES, ISOFORM A"/>
    <property type="match status" value="1"/>
</dbReference>
<proteinExistence type="predicted"/>
<evidence type="ECO:0000256" key="3">
    <source>
        <dbReference type="SAM" id="MobiDB-lite"/>
    </source>
</evidence>
<dbReference type="PANTHER" id="PTHR22792">
    <property type="entry name" value="LUPUS LA PROTEIN-RELATED"/>
    <property type="match status" value="1"/>
</dbReference>
<evidence type="ECO:0000256" key="1">
    <source>
        <dbReference type="ARBA" id="ARBA00022884"/>
    </source>
</evidence>
<protein>
    <recommendedName>
        <fullName evidence="4">HTH La-type RNA-binding domain-containing protein</fullName>
    </recommendedName>
</protein>
<dbReference type="InterPro" id="IPR036388">
    <property type="entry name" value="WH-like_DNA-bd_sf"/>
</dbReference>
<dbReference type="InterPro" id="IPR045180">
    <property type="entry name" value="La_dom_prot"/>
</dbReference>
<feature type="region of interest" description="Disordered" evidence="3">
    <location>
        <begin position="118"/>
        <end position="170"/>
    </location>
</feature>
<dbReference type="Pfam" id="PF05383">
    <property type="entry name" value="La"/>
    <property type="match status" value="1"/>
</dbReference>
<dbReference type="GO" id="GO:0003729">
    <property type="term" value="F:mRNA binding"/>
    <property type="evidence" value="ECO:0007669"/>
    <property type="project" value="TreeGrafter"/>
</dbReference>
<feature type="compositionally biased region" description="Basic and acidic residues" evidence="3">
    <location>
        <begin position="118"/>
        <end position="140"/>
    </location>
</feature>
<dbReference type="Pfam" id="PF09692">
    <property type="entry name" value="Arb1"/>
    <property type="match status" value="1"/>
</dbReference>
<keyword evidence="1 2" id="KW-0694">RNA-binding</keyword>
<dbReference type="InterPro" id="IPR036390">
    <property type="entry name" value="WH_DNA-bd_sf"/>
</dbReference>
<organism evidence="5 6">
    <name type="scientific">Aplosporella prunicola CBS 121167</name>
    <dbReference type="NCBI Taxonomy" id="1176127"/>
    <lineage>
        <taxon>Eukaryota</taxon>
        <taxon>Fungi</taxon>
        <taxon>Dikarya</taxon>
        <taxon>Ascomycota</taxon>
        <taxon>Pezizomycotina</taxon>
        <taxon>Dothideomycetes</taxon>
        <taxon>Dothideomycetes incertae sedis</taxon>
        <taxon>Botryosphaeriales</taxon>
        <taxon>Aplosporellaceae</taxon>
        <taxon>Aplosporella</taxon>
    </lineage>
</organism>
<evidence type="ECO:0000256" key="2">
    <source>
        <dbReference type="PROSITE-ProRule" id="PRU00332"/>
    </source>
</evidence>
<dbReference type="OrthoDB" id="435402at2759"/>
<keyword evidence="6" id="KW-1185">Reference proteome</keyword>
<dbReference type="AlphaFoldDB" id="A0A6A6BHX9"/>
<name>A0A6A6BHX9_9PEZI</name>
<evidence type="ECO:0000313" key="5">
    <source>
        <dbReference type="EMBL" id="KAF2143749.1"/>
    </source>
</evidence>
<dbReference type="InterPro" id="IPR006630">
    <property type="entry name" value="La_HTH"/>
</dbReference>
<accession>A0A6A6BHX9</accession>
<feature type="domain" description="HTH La-type RNA-binding" evidence="4">
    <location>
        <begin position="23"/>
        <end position="114"/>
    </location>
</feature>
<dbReference type="GO" id="GO:0031047">
    <property type="term" value="P:regulatory ncRNA-mediated gene silencing"/>
    <property type="evidence" value="ECO:0007669"/>
    <property type="project" value="InterPro"/>
</dbReference>
<dbReference type="Gene3D" id="1.10.10.10">
    <property type="entry name" value="Winged helix-like DNA-binding domain superfamily/Winged helix DNA-binding domain"/>
    <property type="match status" value="1"/>
</dbReference>
<gene>
    <name evidence="5" type="ORF">K452DRAFT_350177</name>
</gene>
<dbReference type="SMART" id="SM00715">
    <property type="entry name" value="LA"/>
    <property type="match status" value="1"/>
</dbReference>